<dbReference type="Proteomes" id="UP000247409">
    <property type="component" value="Unassembled WGS sequence"/>
</dbReference>
<evidence type="ECO:0000256" key="1">
    <source>
        <dbReference type="SAM" id="MobiDB-lite"/>
    </source>
</evidence>
<keyword evidence="4" id="KW-1185">Reference proteome</keyword>
<organism evidence="3 4">
    <name type="scientific">Gracilariopsis chorda</name>
    <dbReference type="NCBI Taxonomy" id="448386"/>
    <lineage>
        <taxon>Eukaryota</taxon>
        <taxon>Rhodophyta</taxon>
        <taxon>Florideophyceae</taxon>
        <taxon>Rhodymeniophycidae</taxon>
        <taxon>Gracilariales</taxon>
        <taxon>Gracilariaceae</taxon>
        <taxon>Gracilariopsis</taxon>
    </lineage>
</organism>
<protein>
    <submittedName>
        <fullName evidence="3">Uncharacterized protein</fullName>
    </submittedName>
</protein>
<name>A0A2V3IGZ3_9FLOR</name>
<feature type="signal peptide" evidence="2">
    <location>
        <begin position="1"/>
        <end position="17"/>
    </location>
</feature>
<dbReference type="EMBL" id="NBIV01000223">
    <property type="protein sequence ID" value="PXF41308.1"/>
    <property type="molecule type" value="Genomic_DNA"/>
</dbReference>
<comment type="caution">
    <text evidence="3">The sequence shown here is derived from an EMBL/GenBank/DDBJ whole genome shotgun (WGS) entry which is preliminary data.</text>
</comment>
<reference evidence="3 4" key="1">
    <citation type="journal article" date="2018" name="Mol. Biol. Evol.">
        <title>Analysis of the draft genome of the red seaweed Gracilariopsis chorda provides insights into genome size evolution in Rhodophyta.</title>
        <authorList>
            <person name="Lee J."/>
            <person name="Yang E.C."/>
            <person name="Graf L."/>
            <person name="Yang J.H."/>
            <person name="Qiu H."/>
            <person name="Zel Zion U."/>
            <person name="Chan C.X."/>
            <person name="Stephens T.G."/>
            <person name="Weber A.P.M."/>
            <person name="Boo G.H."/>
            <person name="Boo S.M."/>
            <person name="Kim K.M."/>
            <person name="Shin Y."/>
            <person name="Jung M."/>
            <person name="Lee S.J."/>
            <person name="Yim H.S."/>
            <person name="Lee J.H."/>
            <person name="Bhattacharya D."/>
            <person name="Yoon H.S."/>
        </authorList>
    </citation>
    <scope>NUCLEOTIDE SEQUENCE [LARGE SCALE GENOMIC DNA]</scope>
    <source>
        <strain evidence="3 4">SKKU-2015</strain>
        <tissue evidence="3">Whole body</tissue>
    </source>
</reference>
<feature type="region of interest" description="Disordered" evidence="1">
    <location>
        <begin position="255"/>
        <end position="276"/>
    </location>
</feature>
<evidence type="ECO:0000313" key="3">
    <source>
        <dbReference type="EMBL" id="PXF41308.1"/>
    </source>
</evidence>
<evidence type="ECO:0000256" key="2">
    <source>
        <dbReference type="SAM" id="SignalP"/>
    </source>
</evidence>
<keyword evidence="2" id="KW-0732">Signal</keyword>
<sequence length="396" mass="45162">MKVSFILLTLLFALVQSHSHLARPLPTRRLDCRVGNGRPRACYGPCPPLDTYGEPTGISPQRPAEVWRRGERQIISWHRNNHGKRESGFVRFTLVPVSKMMDKNAHRKFTFQISCWSSGLHRCYSRSERVCGNDAEGLAYEVPMTVPSVYPDGVYVFGWAWYGGGDFRGRGFFGDYYSCSFIRIEGGSRLTTSYSPRFIAGTRQSSQSTCISSVDRIGVCIREPCRGPQIAPRRPRGLPRTIYLRDISRESFASNNFRQNSRGGRKKLNKESQFTPPIKNIGRGPLGVKGFRIFDVATGKYKDVPGRGRKLRVRLSKYRLGFTVGLRVRGHVTKVTFSNRRYFHTEALPPYIINGDSKHRRLTPLPCRRRQTLVYRATLYGSDSTRKDVDFRISCT</sequence>
<evidence type="ECO:0000313" key="4">
    <source>
        <dbReference type="Proteomes" id="UP000247409"/>
    </source>
</evidence>
<proteinExistence type="predicted"/>
<feature type="chain" id="PRO_5016166585" evidence="2">
    <location>
        <begin position="18"/>
        <end position="396"/>
    </location>
</feature>
<dbReference type="AlphaFoldDB" id="A0A2V3IGZ3"/>
<gene>
    <name evidence="3" type="ORF">BWQ96_08983</name>
</gene>
<dbReference type="OrthoDB" id="3500at2759"/>
<accession>A0A2V3IGZ3</accession>